<dbReference type="InterPro" id="IPR011057">
    <property type="entry name" value="Mss4-like_sf"/>
</dbReference>
<feature type="signal peptide" evidence="5">
    <location>
        <begin position="1"/>
        <end position="19"/>
    </location>
</feature>
<organism evidence="7 8">
    <name type="scientific">Pseudoteredinibacter isoporae</name>
    <dbReference type="NCBI Taxonomy" id="570281"/>
    <lineage>
        <taxon>Bacteria</taxon>
        <taxon>Pseudomonadati</taxon>
        <taxon>Pseudomonadota</taxon>
        <taxon>Gammaproteobacteria</taxon>
        <taxon>Cellvibrionales</taxon>
        <taxon>Cellvibrionaceae</taxon>
        <taxon>Pseudoteredinibacter</taxon>
    </lineage>
</organism>
<dbReference type="PROSITE" id="PS51790">
    <property type="entry name" value="MSRB"/>
    <property type="match status" value="1"/>
</dbReference>
<dbReference type="GO" id="GO:0033743">
    <property type="term" value="F:peptide-methionine (R)-S-oxide reductase activity"/>
    <property type="evidence" value="ECO:0007669"/>
    <property type="project" value="UniProtKB-EC"/>
</dbReference>
<dbReference type="InterPro" id="IPR028427">
    <property type="entry name" value="Met_Sox_Rdtase_MsrB"/>
</dbReference>
<proteinExistence type="inferred from homology"/>
<dbReference type="EMBL" id="JACHHT010000001">
    <property type="protein sequence ID" value="MBB6521406.1"/>
    <property type="molecule type" value="Genomic_DNA"/>
</dbReference>
<keyword evidence="5" id="KW-0732">Signal</keyword>
<comment type="caution">
    <text evidence="7">The sequence shown here is derived from an EMBL/GenBank/DDBJ whole genome shotgun (WGS) entry which is preliminary data.</text>
</comment>
<evidence type="ECO:0000256" key="4">
    <source>
        <dbReference type="ARBA" id="ARBA00048488"/>
    </source>
</evidence>
<evidence type="ECO:0000256" key="5">
    <source>
        <dbReference type="SAM" id="SignalP"/>
    </source>
</evidence>
<evidence type="ECO:0000256" key="3">
    <source>
        <dbReference type="ARBA" id="ARBA00023002"/>
    </source>
</evidence>
<feature type="chain" id="PRO_5030509242" description="peptide-methionine (R)-S-oxide reductase" evidence="5">
    <location>
        <begin position="20"/>
        <end position="196"/>
    </location>
</feature>
<dbReference type="SUPFAM" id="SSF51316">
    <property type="entry name" value="Mss4-like"/>
    <property type="match status" value="1"/>
</dbReference>
<accession>A0A7X0JU68</accession>
<dbReference type="NCBIfam" id="TIGR00357">
    <property type="entry name" value="peptide-methionine (R)-S-oxide reductase MsrB"/>
    <property type="match status" value="1"/>
</dbReference>
<dbReference type="PROSITE" id="PS51257">
    <property type="entry name" value="PROKAR_LIPOPROTEIN"/>
    <property type="match status" value="1"/>
</dbReference>
<evidence type="ECO:0000256" key="1">
    <source>
        <dbReference type="ARBA" id="ARBA00007174"/>
    </source>
</evidence>
<gene>
    <name evidence="7" type="ORF">HNR48_001684</name>
</gene>
<protein>
    <recommendedName>
        <fullName evidence="2">peptide-methionine (R)-S-oxide reductase</fullName>
        <ecNumber evidence="2">1.8.4.12</ecNumber>
    </recommendedName>
</protein>
<evidence type="ECO:0000313" key="7">
    <source>
        <dbReference type="EMBL" id="MBB6521406.1"/>
    </source>
</evidence>
<name>A0A7X0JU68_9GAMM</name>
<dbReference type="GO" id="GO:0005737">
    <property type="term" value="C:cytoplasm"/>
    <property type="evidence" value="ECO:0007669"/>
    <property type="project" value="TreeGrafter"/>
</dbReference>
<feature type="domain" description="MsrB" evidence="6">
    <location>
        <begin position="57"/>
        <end position="177"/>
    </location>
</feature>
<dbReference type="Gene3D" id="2.170.150.20">
    <property type="entry name" value="Peptide methionine sulfoxide reductase"/>
    <property type="match status" value="1"/>
</dbReference>
<evidence type="ECO:0000256" key="2">
    <source>
        <dbReference type="ARBA" id="ARBA00012499"/>
    </source>
</evidence>
<comment type="catalytic activity">
    <reaction evidence="4">
        <text>L-methionyl-[protein] + [thioredoxin]-disulfide + H2O = L-methionyl-(R)-S-oxide-[protein] + [thioredoxin]-dithiol</text>
        <dbReference type="Rhea" id="RHEA:24164"/>
        <dbReference type="Rhea" id="RHEA-COMP:10698"/>
        <dbReference type="Rhea" id="RHEA-COMP:10700"/>
        <dbReference type="Rhea" id="RHEA-COMP:12313"/>
        <dbReference type="Rhea" id="RHEA-COMP:12314"/>
        <dbReference type="ChEBI" id="CHEBI:15377"/>
        <dbReference type="ChEBI" id="CHEBI:16044"/>
        <dbReference type="ChEBI" id="CHEBI:29950"/>
        <dbReference type="ChEBI" id="CHEBI:45764"/>
        <dbReference type="ChEBI" id="CHEBI:50058"/>
        <dbReference type="EC" id="1.8.4.12"/>
    </reaction>
</comment>
<comment type="similarity">
    <text evidence="1">Belongs to the MsrB Met sulfoxide reductase family.</text>
</comment>
<reference evidence="7 8" key="1">
    <citation type="submission" date="2020-08" db="EMBL/GenBank/DDBJ databases">
        <title>Genomic Encyclopedia of Type Strains, Phase IV (KMG-IV): sequencing the most valuable type-strain genomes for metagenomic binning, comparative biology and taxonomic classification.</title>
        <authorList>
            <person name="Goeker M."/>
        </authorList>
    </citation>
    <scope>NUCLEOTIDE SEQUENCE [LARGE SCALE GENOMIC DNA]</scope>
    <source>
        <strain evidence="7 8">DSM 22368</strain>
    </source>
</reference>
<dbReference type="GO" id="GO:0006979">
    <property type="term" value="P:response to oxidative stress"/>
    <property type="evidence" value="ECO:0007669"/>
    <property type="project" value="InterPro"/>
</dbReference>
<dbReference type="Proteomes" id="UP000528457">
    <property type="component" value="Unassembled WGS sequence"/>
</dbReference>
<dbReference type="RefSeq" id="WP_166848569.1">
    <property type="nucleotide sequence ID" value="NZ_JAAONY010000001.1"/>
</dbReference>
<dbReference type="InParanoid" id="A0A7X0JU68"/>
<sequence length="196" mass="21794">MKQLSIAVLIPLMAGALMACNNANGDQSAAKSAEKVSKESSLQQMIDSGEDLSQVPKSVWKRILPREQYKILWESDTERRFTNEKMGKGKKGTFVSAACQLPVFRSEHKYDSGTGWPSFWEANKDNIVLKTDYSWGMRRTEILSKCGEHLGHVFNDGPAPTGKRYCINSLALRFVPDEDKSSSPAQLPQVPGIKAE</sequence>
<keyword evidence="8" id="KW-1185">Reference proteome</keyword>
<evidence type="ECO:0000313" key="8">
    <source>
        <dbReference type="Proteomes" id="UP000528457"/>
    </source>
</evidence>
<dbReference type="PANTHER" id="PTHR10173">
    <property type="entry name" value="METHIONINE SULFOXIDE REDUCTASE"/>
    <property type="match status" value="1"/>
</dbReference>
<dbReference type="InterPro" id="IPR002579">
    <property type="entry name" value="Met_Sox_Rdtase_MsrB_dom"/>
</dbReference>
<keyword evidence="3 7" id="KW-0560">Oxidoreductase</keyword>
<dbReference type="GO" id="GO:0030091">
    <property type="term" value="P:protein repair"/>
    <property type="evidence" value="ECO:0007669"/>
    <property type="project" value="InterPro"/>
</dbReference>
<dbReference type="AlphaFoldDB" id="A0A7X0JU68"/>
<dbReference type="EC" id="1.8.4.12" evidence="2"/>
<evidence type="ECO:0000259" key="6">
    <source>
        <dbReference type="PROSITE" id="PS51790"/>
    </source>
</evidence>
<dbReference type="PANTHER" id="PTHR10173:SF52">
    <property type="entry name" value="METHIONINE-R-SULFOXIDE REDUCTASE B1"/>
    <property type="match status" value="1"/>
</dbReference>
<dbReference type="Pfam" id="PF01641">
    <property type="entry name" value="SelR"/>
    <property type="match status" value="1"/>
</dbReference>